<reference evidence="1 2" key="1">
    <citation type="submission" date="2018-02" db="EMBL/GenBank/DDBJ databases">
        <title>Genome sequence of the basidiomycete white-rot fungus Phlebia centrifuga.</title>
        <authorList>
            <person name="Granchi Z."/>
            <person name="Peng M."/>
            <person name="de Vries R.P."/>
            <person name="Hilden K."/>
            <person name="Makela M.R."/>
            <person name="Grigoriev I."/>
            <person name="Riley R."/>
        </authorList>
    </citation>
    <scope>NUCLEOTIDE SEQUENCE [LARGE SCALE GENOMIC DNA]</scope>
    <source>
        <strain evidence="1 2">FBCC195</strain>
    </source>
</reference>
<evidence type="ECO:0000313" key="1">
    <source>
        <dbReference type="EMBL" id="PSR71132.1"/>
    </source>
</evidence>
<proteinExistence type="predicted"/>
<keyword evidence="2" id="KW-1185">Reference proteome</keyword>
<dbReference type="Proteomes" id="UP000186601">
    <property type="component" value="Unassembled WGS sequence"/>
</dbReference>
<organism evidence="1 2">
    <name type="scientific">Hermanssonia centrifuga</name>
    <dbReference type="NCBI Taxonomy" id="98765"/>
    <lineage>
        <taxon>Eukaryota</taxon>
        <taxon>Fungi</taxon>
        <taxon>Dikarya</taxon>
        <taxon>Basidiomycota</taxon>
        <taxon>Agaricomycotina</taxon>
        <taxon>Agaricomycetes</taxon>
        <taxon>Polyporales</taxon>
        <taxon>Meruliaceae</taxon>
        <taxon>Hermanssonia</taxon>
    </lineage>
</organism>
<accession>A0A2R6NGM6</accession>
<dbReference type="EMBL" id="MLYV02001294">
    <property type="protein sequence ID" value="PSR71132.1"/>
    <property type="molecule type" value="Genomic_DNA"/>
</dbReference>
<protein>
    <submittedName>
        <fullName evidence="1">Uncharacterized protein</fullName>
    </submittedName>
</protein>
<dbReference type="AlphaFoldDB" id="A0A2R6NGM6"/>
<gene>
    <name evidence="1" type="ORF">PHLCEN_2v12978</name>
</gene>
<name>A0A2R6NGM6_9APHY</name>
<comment type="caution">
    <text evidence="1">The sequence shown here is derived from an EMBL/GenBank/DDBJ whole genome shotgun (WGS) entry which is preliminary data.</text>
</comment>
<evidence type="ECO:0000313" key="2">
    <source>
        <dbReference type="Proteomes" id="UP000186601"/>
    </source>
</evidence>
<sequence length="80" mass="9260">MSDTTAHGRLFQQAEVVVTFRSGKLADENTAIKKRFVREAHQQTWWLPSKQDSSKVVKRERISCGRMLRSKTSGSQCREY</sequence>